<evidence type="ECO:0000313" key="1">
    <source>
        <dbReference type="EMBL" id="GIX84291.1"/>
    </source>
</evidence>
<evidence type="ECO:0000313" key="2">
    <source>
        <dbReference type="Proteomes" id="UP001054837"/>
    </source>
</evidence>
<keyword evidence="2" id="KW-1185">Reference proteome</keyword>
<name>A0AAV4NK20_9ARAC</name>
<reference evidence="1 2" key="1">
    <citation type="submission" date="2021-06" db="EMBL/GenBank/DDBJ databases">
        <title>Caerostris darwini draft genome.</title>
        <authorList>
            <person name="Kono N."/>
            <person name="Arakawa K."/>
        </authorList>
    </citation>
    <scope>NUCLEOTIDE SEQUENCE [LARGE SCALE GENOMIC DNA]</scope>
</reference>
<protein>
    <submittedName>
        <fullName evidence="1">Uncharacterized protein</fullName>
    </submittedName>
</protein>
<accession>A0AAV4NK20</accession>
<dbReference type="AlphaFoldDB" id="A0AAV4NK20"/>
<proteinExistence type="predicted"/>
<organism evidence="1 2">
    <name type="scientific">Caerostris darwini</name>
    <dbReference type="NCBI Taxonomy" id="1538125"/>
    <lineage>
        <taxon>Eukaryota</taxon>
        <taxon>Metazoa</taxon>
        <taxon>Ecdysozoa</taxon>
        <taxon>Arthropoda</taxon>
        <taxon>Chelicerata</taxon>
        <taxon>Arachnida</taxon>
        <taxon>Araneae</taxon>
        <taxon>Araneomorphae</taxon>
        <taxon>Entelegynae</taxon>
        <taxon>Araneoidea</taxon>
        <taxon>Araneidae</taxon>
        <taxon>Caerostris</taxon>
    </lineage>
</organism>
<dbReference type="EMBL" id="BPLQ01001709">
    <property type="protein sequence ID" value="GIX84291.1"/>
    <property type="molecule type" value="Genomic_DNA"/>
</dbReference>
<comment type="caution">
    <text evidence="1">The sequence shown here is derived from an EMBL/GenBank/DDBJ whole genome shotgun (WGS) entry which is preliminary data.</text>
</comment>
<gene>
    <name evidence="1" type="ORF">CDAR_48881</name>
</gene>
<dbReference type="Proteomes" id="UP001054837">
    <property type="component" value="Unassembled WGS sequence"/>
</dbReference>
<sequence>MAFFEINYSKISSPLPQRPLFRFLPFCFPWVETVIRNVPRQRARTELAPGSPGADGWNVSKDLEMCAAIRIVSNRQCRNEIQVCMSDGGVHKAKVMCQLAGV</sequence>